<gene>
    <name evidence="5" type="ORF">E6K73_14190</name>
</gene>
<evidence type="ECO:0000313" key="6">
    <source>
        <dbReference type="Proteomes" id="UP000320184"/>
    </source>
</evidence>
<proteinExistence type="predicted"/>
<reference evidence="5 6" key="1">
    <citation type="journal article" date="2019" name="Nat. Microbiol.">
        <title>Mediterranean grassland soil C-N compound turnover is dependent on rainfall and depth, and is mediated by genomically divergent microorganisms.</title>
        <authorList>
            <person name="Diamond S."/>
            <person name="Andeer P.F."/>
            <person name="Li Z."/>
            <person name="Crits-Christoph A."/>
            <person name="Burstein D."/>
            <person name="Anantharaman K."/>
            <person name="Lane K.R."/>
            <person name="Thomas B.C."/>
            <person name="Pan C."/>
            <person name="Northen T.R."/>
            <person name="Banfield J.F."/>
        </authorList>
    </citation>
    <scope>NUCLEOTIDE SEQUENCE [LARGE SCALE GENOMIC DNA]</scope>
    <source>
        <strain evidence="5">WS_3</strain>
    </source>
</reference>
<evidence type="ECO:0000256" key="2">
    <source>
        <dbReference type="SAM" id="MobiDB-lite"/>
    </source>
</evidence>
<dbReference type="InterPro" id="IPR029031">
    <property type="entry name" value="Gingipain_N_sf"/>
</dbReference>
<dbReference type="SUPFAM" id="SSF52129">
    <property type="entry name" value="Caspase-like"/>
    <property type="match status" value="1"/>
</dbReference>
<dbReference type="InterPro" id="IPR029030">
    <property type="entry name" value="Caspase-like_dom_sf"/>
</dbReference>
<dbReference type="InterPro" id="IPR001769">
    <property type="entry name" value="Gingipain"/>
</dbReference>
<protein>
    <recommendedName>
        <fullName evidence="7">Type IX secretion system sortase PorU</fullName>
    </recommendedName>
</protein>
<dbReference type="AlphaFoldDB" id="A0A538S6Q8"/>
<dbReference type="Gene3D" id="3.40.50.1460">
    <property type="match status" value="1"/>
</dbReference>
<comment type="caution">
    <text evidence="5">The sequence shown here is derived from an EMBL/GenBank/DDBJ whole genome shotgun (WGS) entry which is preliminary data.</text>
</comment>
<accession>A0A538S6Q8</accession>
<dbReference type="Pfam" id="PF13860">
    <property type="entry name" value="FlgD_ig"/>
    <property type="match status" value="1"/>
</dbReference>
<dbReference type="GO" id="GO:0006508">
    <property type="term" value="P:proteolysis"/>
    <property type="evidence" value="ECO:0007669"/>
    <property type="project" value="InterPro"/>
</dbReference>
<feature type="domain" description="Gingipain" evidence="3">
    <location>
        <begin position="335"/>
        <end position="703"/>
    </location>
</feature>
<name>A0A538S6Q8_UNCEI</name>
<evidence type="ECO:0000259" key="4">
    <source>
        <dbReference type="Pfam" id="PF13860"/>
    </source>
</evidence>
<dbReference type="Gene3D" id="3.40.50.10390">
    <property type="entry name" value="Gingipain r, domain 1"/>
    <property type="match status" value="1"/>
</dbReference>
<evidence type="ECO:0008006" key="7">
    <source>
        <dbReference type="Google" id="ProtNLM"/>
    </source>
</evidence>
<sequence>MATRATASTAVTTRDWANLYDPSLPDTVFLNHPYETTNYYYVTVSTADHPVPGIPRRMGSISGAVQPGVGGITPTTFTARAHFEEDDPAEYWPNLSPVAYGSTLFWEKWFWTTLDVGRSFSTLVAAPGIDPGSPARLRIRLWGREACGVLDPCFRCSGSRHVMDLYVNGAPVRRDEWNGRTAPFTVDTTVSGLDQSITVRLEDPFIGSCADRIDKTELAWIDLFYPSRFVPAGDTLAFDSPSAPGDYVYRIGPFTGTAPPRVFDITDSYAPVEVQSFEYLGNPGNYQLSFEAQQGGPRRYRIIPDAGIVQLRSSSLAGVSMAAGDLRDPTRGADYLVIYYDEFRAAADSLAEWRKAAQGMRTATVPISAIYDQFSGGRTDPGAIRSFLRAVSPKPKFVTLLGDASYDFKNYHGRAAPGQPGSLLPTYENGFDLGDEYATDDWLLSVDDGQDLFPDYLGGRIPAPDAATALDVVRNKVLFYERSSPLGEYRDRVMLIADDDKQGSEPDPLRWSHVSQTSVLDSSATPPYVDRVYVYLHTYPDGPGPSKPGAKADIINQINGDGVTVFNFVGHGSPYQMADERVFLESDAGSLTNASRLPVFIAASCDIGRFDDPKVASLGELLLLRHGGGAIGVISATELALSFENADLNRSIYKHLFSPDTAGRYPTALSEALLLGKLDTQRSNTGTQNIYKYQLMGDAATRLNLPEPLVEVALYDSAGNQKITTIRQGQTVTVRGQVIQGSSVVPIDGVAGLLIEDSAPLNQTPPCDGCFDQPYYYYKAGPIFRGDVGLSGGNFQGRFVVPLEARQGARARVRAYVSGVKRDTSADAVGSIRFQLAQGGATTSDHDGPRISLSFAGGATAVRPDALLHVDLYDQSGILITGHSLLNAIVVTLDDNTTNRVDITSTFRYAADSYQSGTASYRLEGLAAGSHRIRVSAADNLATGLGAVEHRSSATIDFEVVEVPPLRIETTYLFPNPTRSGGSLSGGRFVVDARGDSLNLLLRIYTASGRLLRTLNYFGGLGQVQIPWDGLDDEGQRLANGVYVFKIHANVRDAEGRSSPRQEASAEGKFVVVNR</sequence>
<dbReference type="GO" id="GO:0008234">
    <property type="term" value="F:cysteine-type peptidase activity"/>
    <property type="evidence" value="ECO:0007669"/>
    <property type="project" value="InterPro"/>
</dbReference>
<dbReference type="InterPro" id="IPR025965">
    <property type="entry name" value="FlgD/Vpr_Ig-like"/>
</dbReference>
<organism evidence="5 6">
    <name type="scientific">Eiseniibacteriota bacterium</name>
    <dbReference type="NCBI Taxonomy" id="2212470"/>
    <lineage>
        <taxon>Bacteria</taxon>
        <taxon>Candidatus Eiseniibacteriota</taxon>
    </lineage>
</organism>
<dbReference type="Pfam" id="PF01364">
    <property type="entry name" value="Peptidase_C25"/>
    <property type="match status" value="1"/>
</dbReference>
<evidence type="ECO:0000256" key="1">
    <source>
        <dbReference type="ARBA" id="ARBA00022729"/>
    </source>
</evidence>
<dbReference type="Proteomes" id="UP000320184">
    <property type="component" value="Unassembled WGS sequence"/>
</dbReference>
<feature type="domain" description="FlgD/Vpr Ig-like" evidence="4">
    <location>
        <begin position="991"/>
        <end position="1050"/>
    </location>
</feature>
<feature type="region of interest" description="Disordered" evidence="2">
    <location>
        <begin position="1056"/>
        <end position="1075"/>
    </location>
</feature>
<keyword evidence="1" id="KW-0732">Signal</keyword>
<evidence type="ECO:0000259" key="3">
    <source>
        <dbReference type="Pfam" id="PF01364"/>
    </source>
</evidence>
<dbReference type="EMBL" id="VBOT01000204">
    <property type="protein sequence ID" value="TMQ47068.1"/>
    <property type="molecule type" value="Genomic_DNA"/>
</dbReference>
<dbReference type="CDD" id="cd02258">
    <property type="entry name" value="Peptidase_C25_N"/>
    <property type="match status" value="1"/>
</dbReference>
<dbReference type="Gene3D" id="2.60.40.4070">
    <property type="match status" value="1"/>
</dbReference>
<feature type="compositionally biased region" description="Basic and acidic residues" evidence="2">
    <location>
        <begin position="1056"/>
        <end position="1066"/>
    </location>
</feature>
<evidence type="ECO:0000313" key="5">
    <source>
        <dbReference type="EMBL" id="TMQ47068.1"/>
    </source>
</evidence>